<dbReference type="OrthoDB" id="9804504at2"/>
<reference evidence="6" key="1">
    <citation type="submission" date="2018-09" db="EMBL/GenBank/DDBJ databases">
        <authorList>
            <person name="Livingstone P.G."/>
            <person name="Whitworth D.E."/>
        </authorList>
    </citation>
    <scope>NUCLEOTIDE SEQUENCE [LARGE SCALE GENOMIC DNA]</scope>
    <source>
        <strain evidence="6">CA040B</strain>
    </source>
</reference>
<accession>A0A3A8P7J5</accession>
<dbReference type="RefSeq" id="WP_120623242.1">
    <property type="nucleotide sequence ID" value="NZ_RAWG01000001.1"/>
</dbReference>
<organism evidence="5 6">
    <name type="scientific">Corallococcus sicarius</name>
    <dbReference type="NCBI Taxonomy" id="2316726"/>
    <lineage>
        <taxon>Bacteria</taxon>
        <taxon>Pseudomonadati</taxon>
        <taxon>Myxococcota</taxon>
        <taxon>Myxococcia</taxon>
        <taxon>Myxococcales</taxon>
        <taxon>Cystobacterineae</taxon>
        <taxon>Myxococcaceae</taxon>
        <taxon>Corallococcus</taxon>
    </lineage>
</organism>
<dbReference type="Pfam" id="PF00685">
    <property type="entry name" value="Sulfotransfer_1"/>
    <property type="match status" value="1"/>
</dbReference>
<evidence type="ECO:0000256" key="3">
    <source>
        <dbReference type="SAM" id="Phobius"/>
    </source>
</evidence>
<evidence type="ECO:0000256" key="2">
    <source>
        <dbReference type="ARBA" id="ARBA00022679"/>
    </source>
</evidence>
<dbReference type="InterPro" id="IPR000863">
    <property type="entry name" value="Sulfotransferase_dom"/>
</dbReference>
<gene>
    <name evidence="5" type="ORF">D7X12_00240</name>
</gene>
<name>A0A3A8P7J5_9BACT</name>
<dbReference type="AlphaFoldDB" id="A0A3A8P7J5"/>
<sequence>MAPRPPTTRPVLRAVLNAAVAFFLMLRNLVVLAFDIFRWLRLRYVWLKPRPTDIYISTAPKAGTTWMQQIVYQLLTRGRGEYEHILQVAPMVDMVALLPHGERLLDGLAEPRILKTHLAYWALRAPKNCRIIYVTRSAADSLLSRYHHNCLMTGTQLDFDGFFRQHMGVNEWGKHLASWWPHRNDPNVLHLRYADLIADRESCLRRIGAFLGVPVQDEDLPLLMEKTSFEHMKQNDFRFDPRLTLYEPLAPGRGFVFKGGMGRGKQAMKPEQQAQLDTRVNSMRQKMGISDDAL</sequence>
<dbReference type="Gene3D" id="3.40.50.300">
    <property type="entry name" value="P-loop containing nucleotide triphosphate hydrolases"/>
    <property type="match status" value="1"/>
</dbReference>
<keyword evidence="3" id="KW-0812">Transmembrane</keyword>
<dbReference type="EMBL" id="RAWG01000001">
    <property type="protein sequence ID" value="RKH48402.1"/>
    <property type="molecule type" value="Genomic_DNA"/>
</dbReference>
<proteinExistence type="inferred from homology"/>
<feature type="domain" description="Sulfotransferase" evidence="4">
    <location>
        <begin position="51"/>
        <end position="287"/>
    </location>
</feature>
<dbReference type="GO" id="GO:0008146">
    <property type="term" value="F:sulfotransferase activity"/>
    <property type="evidence" value="ECO:0007669"/>
    <property type="project" value="InterPro"/>
</dbReference>
<dbReference type="PANTHER" id="PTHR11783">
    <property type="entry name" value="SULFOTRANSFERASE SULT"/>
    <property type="match status" value="1"/>
</dbReference>
<evidence type="ECO:0000256" key="1">
    <source>
        <dbReference type="ARBA" id="ARBA00005771"/>
    </source>
</evidence>
<dbReference type="Proteomes" id="UP000273405">
    <property type="component" value="Unassembled WGS sequence"/>
</dbReference>
<evidence type="ECO:0000313" key="5">
    <source>
        <dbReference type="EMBL" id="RKH48402.1"/>
    </source>
</evidence>
<keyword evidence="6" id="KW-1185">Reference proteome</keyword>
<comment type="similarity">
    <text evidence="1">Belongs to the sulfotransferase 1 family.</text>
</comment>
<keyword evidence="2 5" id="KW-0808">Transferase</keyword>
<comment type="caution">
    <text evidence="5">The sequence shown here is derived from an EMBL/GenBank/DDBJ whole genome shotgun (WGS) entry which is preliminary data.</text>
</comment>
<evidence type="ECO:0000313" key="6">
    <source>
        <dbReference type="Proteomes" id="UP000273405"/>
    </source>
</evidence>
<dbReference type="SUPFAM" id="SSF52540">
    <property type="entry name" value="P-loop containing nucleoside triphosphate hydrolases"/>
    <property type="match status" value="1"/>
</dbReference>
<keyword evidence="3" id="KW-1133">Transmembrane helix</keyword>
<evidence type="ECO:0000259" key="4">
    <source>
        <dbReference type="Pfam" id="PF00685"/>
    </source>
</evidence>
<keyword evidence="3" id="KW-0472">Membrane</keyword>
<feature type="transmembrane region" description="Helical" evidence="3">
    <location>
        <begin position="20"/>
        <end position="40"/>
    </location>
</feature>
<dbReference type="InterPro" id="IPR027417">
    <property type="entry name" value="P-loop_NTPase"/>
</dbReference>
<protein>
    <submittedName>
        <fullName evidence="5">Sulfotransferase domain-containing protein</fullName>
    </submittedName>
</protein>